<dbReference type="CDD" id="cd01949">
    <property type="entry name" value="GGDEF"/>
    <property type="match status" value="1"/>
</dbReference>
<protein>
    <submittedName>
        <fullName evidence="5">EAL domain-containing protein</fullName>
    </submittedName>
</protein>
<evidence type="ECO:0000256" key="1">
    <source>
        <dbReference type="SAM" id="MobiDB-lite"/>
    </source>
</evidence>
<gene>
    <name evidence="5" type="ORF">N5A92_26720</name>
</gene>
<feature type="region of interest" description="Disordered" evidence="1">
    <location>
        <begin position="1"/>
        <end position="20"/>
    </location>
</feature>
<dbReference type="SMART" id="SM00091">
    <property type="entry name" value="PAS"/>
    <property type="match status" value="2"/>
</dbReference>
<name>A0ABT2LVQ1_9HYPH</name>
<keyword evidence="6" id="KW-1185">Reference proteome</keyword>
<dbReference type="InterPro" id="IPR000014">
    <property type="entry name" value="PAS"/>
</dbReference>
<dbReference type="Pfam" id="PF00990">
    <property type="entry name" value="GGDEF"/>
    <property type="match status" value="1"/>
</dbReference>
<feature type="domain" description="PAS" evidence="2">
    <location>
        <begin position="138"/>
        <end position="209"/>
    </location>
</feature>
<dbReference type="Proteomes" id="UP001320831">
    <property type="component" value="Unassembled WGS sequence"/>
</dbReference>
<organism evidence="5 6">
    <name type="scientific">Chelativorans salis</name>
    <dbReference type="NCBI Taxonomy" id="2978478"/>
    <lineage>
        <taxon>Bacteria</taxon>
        <taxon>Pseudomonadati</taxon>
        <taxon>Pseudomonadota</taxon>
        <taxon>Alphaproteobacteria</taxon>
        <taxon>Hyphomicrobiales</taxon>
        <taxon>Phyllobacteriaceae</taxon>
        <taxon>Chelativorans</taxon>
    </lineage>
</organism>
<dbReference type="InterPro" id="IPR043128">
    <property type="entry name" value="Rev_trsase/Diguanyl_cyclase"/>
</dbReference>
<dbReference type="Gene3D" id="3.20.20.450">
    <property type="entry name" value="EAL domain"/>
    <property type="match status" value="1"/>
</dbReference>
<dbReference type="RefSeq" id="WP_260907628.1">
    <property type="nucleotide sequence ID" value="NZ_JAOCZP010000015.1"/>
</dbReference>
<dbReference type="PANTHER" id="PTHR44757">
    <property type="entry name" value="DIGUANYLATE CYCLASE DGCP"/>
    <property type="match status" value="1"/>
</dbReference>
<dbReference type="CDD" id="cd01948">
    <property type="entry name" value="EAL"/>
    <property type="match status" value="1"/>
</dbReference>
<dbReference type="NCBIfam" id="TIGR00254">
    <property type="entry name" value="GGDEF"/>
    <property type="match status" value="1"/>
</dbReference>
<dbReference type="EMBL" id="JAOCZP010000015">
    <property type="protein sequence ID" value="MCT7378610.1"/>
    <property type="molecule type" value="Genomic_DNA"/>
</dbReference>
<comment type="caution">
    <text evidence="5">The sequence shown here is derived from an EMBL/GenBank/DDBJ whole genome shotgun (WGS) entry which is preliminary data.</text>
</comment>
<reference evidence="5 6" key="1">
    <citation type="submission" date="2022-09" db="EMBL/GenBank/DDBJ databases">
        <title>Chelativorans salina sp. nov., a novel slightly halophilic bacterium isolated from a saline lake sediment enrichment.</title>
        <authorList>
            <person name="Gao L."/>
            <person name="Fang B.-Z."/>
            <person name="Li W.-J."/>
        </authorList>
    </citation>
    <scope>NUCLEOTIDE SEQUENCE [LARGE SCALE GENOMIC DNA]</scope>
    <source>
        <strain evidence="5 6">EGI FJ00035</strain>
    </source>
</reference>
<evidence type="ECO:0000259" key="4">
    <source>
        <dbReference type="PROSITE" id="PS50887"/>
    </source>
</evidence>
<dbReference type="InterPro" id="IPR035919">
    <property type="entry name" value="EAL_sf"/>
</dbReference>
<proteinExistence type="predicted"/>
<feature type="domain" description="EAL" evidence="3">
    <location>
        <begin position="435"/>
        <end position="684"/>
    </location>
</feature>
<dbReference type="NCBIfam" id="TIGR00229">
    <property type="entry name" value="sensory_box"/>
    <property type="match status" value="2"/>
</dbReference>
<dbReference type="SMART" id="SM00052">
    <property type="entry name" value="EAL"/>
    <property type="match status" value="1"/>
</dbReference>
<dbReference type="PANTHER" id="PTHR44757:SF2">
    <property type="entry name" value="BIOFILM ARCHITECTURE MAINTENANCE PROTEIN MBAA"/>
    <property type="match status" value="1"/>
</dbReference>
<dbReference type="InterPro" id="IPR001633">
    <property type="entry name" value="EAL_dom"/>
</dbReference>
<dbReference type="PROSITE" id="PS50883">
    <property type="entry name" value="EAL"/>
    <property type="match status" value="1"/>
</dbReference>
<evidence type="ECO:0000313" key="6">
    <source>
        <dbReference type="Proteomes" id="UP001320831"/>
    </source>
</evidence>
<accession>A0ABT2LVQ1</accession>
<dbReference type="SMART" id="SM00267">
    <property type="entry name" value="GGDEF"/>
    <property type="match status" value="1"/>
</dbReference>
<dbReference type="InterPro" id="IPR029787">
    <property type="entry name" value="Nucleotide_cyclase"/>
</dbReference>
<dbReference type="SUPFAM" id="SSF141868">
    <property type="entry name" value="EAL domain-like"/>
    <property type="match status" value="1"/>
</dbReference>
<dbReference type="Gene3D" id="3.30.70.270">
    <property type="match status" value="1"/>
</dbReference>
<dbReference type="InterPro" id="IPR035965">
    <property type="entry name" value="PAS-like_dom_sf"/>
</dbReference>
<feature type="domain" description="GGDEF" evidence="4">
    <location>
        <begin position="294"/>
        <end position="426"/>
    </location>
</feature>
<dbReference type="InterPro" id="IPR013656">
    <property type="entry name" value="PAS_4"/>
</dbReference>
<dbReference type="InterPro" id="IPR000160">
    <property type="entry name" value="GGDEF_dom"/>
</dbReference>
<dbReference type="CDD" id="cd00130">
    <property type="entry name" value="PAS"/>
    <property type="match status" value="2"/>
</dbReference>
<dbReference type="Gene3D" id="3.30.450.20">
    <property type="entry name" value="PAS domain"/>
    <property type="match status" value="2"/>
</dbReference>
<dbReference type="SUPFAM" id="SSF55073">
    <property type="entry name" value="Nucleotide cyclase"/>
    <property type="match status" value="1"/>
</dbReference>
<evidence type="ECO:0000313" key="5">
    <source>
        <dbReference type="EMBL" id="MCT7378610.1"/>
    </source>
</evidence>
<feature type="domain" description="PAS" evidence="2">
    <location>
        <begin position="21"/>
        <end position="91"/>
    </location>
</feature>
<dbReference type="Pfam" id="PF00563">
    <property type="entry name" value="EAL"/>
    <property type="match status" value="1"/>
</dbReference>
<evidence type="ECO:0000259" key="3">
    <source>
        <dbReference type="PROSITE" id="PS50883"/>
    </source>
</evidence>
<evidence type="ECO:0000259" key="2">
    <source>
        <dbReference type="PROSITE" id="PS50112"/>
    </source>
</evidence>
<dbReference type="SUPFAM" id="SSF55785">
    <property type="entry name" value="PYP-like sensor domain (PAS domain)"/>
    <property type="match status" value="2"/>
</dbReference>
<dbReference type="InterPro" id="IPR052155">
    <property type="entry name" value="Biofilm_reg_signaling"/>
</dbReference>
<dbReference type="Pfam" id="PF08448">
    <property type="entry name" value="PAS_4"/>
    <property type="match status" value="1"/>
</dbReference>
<sequence>MAVLRSSIGRKGRSAPASSEDLERLQGLLDAIPLPVFVKDAQSHFLVLNQKMCDFMGAPHEQLVGRTDYDFVPKEQADLFQRIDRQVLETGEINENEEPLQRDGEVRTILTRKKRAYLPDGSPAIVACISDITELKQRELSWKLLFDQNPVPMWVYDRSTLRFLAVNQAAIDLYGYSREQFLSMTALDIRPKEDTDAFRKVARRTGGSSYRASGVWRHIKADGTLIEVIPSSRAFKYDGRAAELAAIHDITDLKRAEARIAHLATHDPLTDLPNRVGFTEHIEALLQQATMTQKPFAVLCLDLNRFKNINDLYGHSAGDVLLKETGRRLSVAAEGAFLARVGGDEFTVLVSDGELPGAAVNTADRLLAAMAEEVDVGGYKLRVEMSIGMALFPNDGTDAATLLANADAALHRAKTGGRGMFRAFEPEMDKRLRERRALERDLSAAISRNELQLSYQPQALASGEITGFEALLRWHNPERGQVSPAVFIPVAEESGLINPIGEWVLRQACREAASWARPLQIAVNLSPIQFHDDHLPVLVAQVLQETGLAPERLELEVTESVLFDDLARTTSTLQRLKALGVKVAMDDFGTGYSSLSYLQAFPFDKIKIDKSFISQLDENVNSAAIIRAVIGLGAGLSMDVIAEGVETADQLVFLRKEGCHSLQGYLIGRPQPIEAYADQVGRFEKRVRGARVKTHR</sequence>
<dbReference type="Pfam" id="PF13188">
    <property type="entry name" value="PAS_8"/>
    <property type="match status" value="1"/>
</dbReference>
<dbReference type="PROSITE" id="PS50887">
    <property type="entry name" value="GGDEF"/>
    <property type="match status" value="1"/>
</dbReference>
<dbReference type="PROSITE" id="PS50112">
    <property type="entry name" value="PAS"/>
    <property type="match status" value="2"/>
</dbReference>